<dbReference type="PANTHER" id="PTHR11559">
    <property type="entry name" value="CARBOXYLESTERASE"/>
    <property type="match status" value="1"/>
</dbReference>
<dbReference type="PROSITE" id="PS00941">
    <property type="entry name" value="CARBOXYLESTERASE_B_2"/>
    <property type="match status" value="1"/>
</dbReference>
<accession>A0A4S4KM13</accession>
<dbReference type="InterPro" id="IPR050309">
    <property type="entry name" value="Type-B_Carboxylest/Lipase"/>
</dbReference>
<feature type="domain" description="Carboxylesterase type B" evidence="1">
    <location>
        <begin position="7"/>
        <end position="410"/>
    </location>
</feature>
<reference evidence="2 3" key="1">
    <citation type="submission" date="2019-02" db="EMBL/GenBank/DDBJ databases">
        <title>Genome sequencing of the rare red list fungi Phlebia centrifuga.</title>
        <authorList>
            <person name="Buettner E."/>
            <person name="Kellner H."/>
        </authorList>
    </citation>
    <scope>NUCLEOTIDE SEQUENCE [LARGE SCALE GENOMIC DNA]</scope>
    <source>
        <strain evidence="2 3">DSM 108282</strain>
    </source>
</reference>
<keyword evidence="3" id="KW-1185">Reference proteome</keyword>
<proteinExistence type="predicted"/>
<organism evidence="2 3">
    <name type="scientific">Hermanssonia centrifuga</name>
    <dbReference type="NCBI Taxonomy" id="98765"/>
    <lineage>
        <taxon>Eukaryota</taxon>
        <taxon>Fungi</taxon>
        <taxon>Dikarya</taxon>
        <taxon>Basidiomycota</taxon>
        <taxon>Agaricomycotina</taxon>
        <taxon>Agaricomycetes</taxon>
        <taxon>Polyporales</taxon>
        <taxon>Meruliaceae</taxon>
        <taxon>Hermanssonia</taxon>
    </lineage>
</organism>
<dbReference type="SUPFAM" id="SSF53474">
    <property type="entry name" value="alpha/beta-Hydrolases"/>
    <property type="match status" value="1"/>
</dbReference>
<dbReference type="InterPro" id="IPR029058">
    <property type="entry name" value="AB_hydrolase_fold"/>
</dbReference>
<protein>
    <recommendedName>
        <fullName evidence="1">Carboxylesterase type B domain-containing protein</fullName>
    </recommendedName>
</protein>
<dbReference type="InterPro" id="IPR019819">
    <property type="entry name" value="Carboxylesterase_B_CS"/>
</dbReference>
<evidence type="ECO:0000259" key="1">
    <source>
        <dbReference type="Pfam" id="PF00135"/>
    </source>
</evidence>
<gene>
    <name evidence="2" type="ORF">EW026_g3194</name>
</gene>
<dbReference type="AlphaFoldDB" id="A0A4S4KM13"/>
<name>A0A4S4KM13_9APHY</name>
<comment type="caution">
    <text evidence="2">The sequence shown here is derived from an EMBL/GenBank/DDBJ whole genome shotgun (WGS) entry which is preliminary data.</text>
</comment>
<dbReference type="EMBL" id="SGPJ01000092">
    <property type="protein sequence ID" value="THG99100.1"/>
    <property type="molecule type" value="Genomic_DNA"/>
</dbReference>
<dbReference type="Gene3D" id="3.40.50.1820">
    <property type="entry name" value="alpha/beta hydrolase"/>
    <property type="match status" value="1"/>
</dbReference>
<evidence type="ECO:0000313" key="3">
    <source>
        <dbReference type="Proteomes" id="UP000309038"/>
    </source>
</evidence>
<sequence>MQLVTPNSEDCLTLNVWAPTRLPEGTKVPVVAWIFGGGFENGGTSMYDGGIIVTRSVELGKPIVYVSMNYRVSALGFLASEEVKAAGVGNIGLQDQRQALRWIQKYISVFNGDPSKVTIWGESAGAISVALQMVANGGNTEGLFHAAFMESGSPIPVGDITHGQKFHDAFVVAAGCEGSSDTLQCLREAPFATLQQAMDASPSIFSPSSLDLAWMPRVDGTFLPDDPQQLVLQGSVANIPFVSGDCDDEGTLFSLTTLNVTTEEQLRDYITSTYLPAASSSDLDKLLTLYPADITQGSPYDTGILNALSPQFKRLASLQGDLVFQGARRFFLQQQSDKQNTWSFLSKRLKGLPGLGSVHASDLLNIYGSGELTDYLVNFVNNLNPNGPTVPYWPKYTTASVQLLTFLDGLVPVAITTDTYRQEAMEFIIQLALANPL</sequence>
<dbReference type="Proteomes" id="UP000309038">
    <property type="component" value="Unassembled WGS sequence"/>
</dbReference>
<dbReference type="InterPro" id="IPR002018">
    <property type="entry name" value="CarbesteraseB"/>
</dbReference>
<dbReference type="Pfam" id="PF00135">
    <property type="entry name" value="COesterase"/>
    <property type="match status" value="1"/>
</dbReference>
<evidence type="ECO:0000313" key="2">
    <source>
        <dbReference type="EMBL" id="THG99100.1"/>
    </source>
</evidence>